<evidence type="ECO:0000256" key="1">
    <source>
        <dbReference type="ARBA" id="ARBA00004567"/>
    </source>
</evidence>
<sequence length="1845" mass="197640">MFGQNRPTFGAPSTNTFGGFGTNTSTGFGQSSFGAKPTGTAAPTFQPTGFGSNTSMFGSTATATSQPSSGLFGTPSATFGATQPTTGFGTPAANTGFGGFGSGASGGSLFGTPAPSTGMFGSNVQTAAPASGTTGMFGAATNTGFGSQAKPAFGFGATSTSSSLFGQPQTQPTQTTSLFGQQTAQAAPSTGTGLFGSSSFGSTMGAFGSSSGTTGTTVKFNPPAGTDSMMKNNVQTTISTHHQCITCMKEYENKSLEELRFEDYSVGRKGPTPGAGPQPGGLFGATTATTQATPLFGTQQTPLFGTTTSTMGQPSLFGQPQQQQAQQPAFGTKPIGFGQPTTSTTSTFGFGQTAPQQQQASIFGQPQQPKPFGTSIFGTTTTSQPAPAFGTQAPATAFGFGTTQQTQSLFNAPKPAMGVQTSTPGFGFPQTTTTQSAGTNIFGAKPQTGFGATSTPAFGATPAQTTTPAFGGFGTTGTGLFTPGQSVFGVKPAGPTFGTATSTAPTLGFGQTPSMFGGTSAASAKPGLFGTTTSFGSSGFGTTPSFGTNVGGMGTTAPSSLFGGTGIGAPTSLSFGTTQPAAGASTSQLPIHQYILTLSEISQSSDHPLFRKMLEPSGKAEELIKSSTRTSLSNGAAPTPPQYRISPMPSSKIRTKALLNGSSTSGGRRSIFEGLSDEEEGEETGTASEAKTDFFVPRRSVKKLQLKSITLDTTVEAEDKAEEAEPIKAAPAISPEDRTPVADSRPNPRIREELDDSLTVLKIRRPTVAFLNQSVALDRSSMLDETGIGEGEVTVAEEISETVEEEAVPPHPAGIVLRRCGYSTIPTMEELAIKGLDENGKCIVTSFSIIRRGYGQIFFEGPLDVANLNLDEIVLFRHKEVTVYPDDSKKPPEGEGLNRRAEITLDRVWPVDKATGEYITNPERLAVMRYEERLARAAHRLQAKFIEYRPETGSWVFRVNHFSKYGLEDSDEENELPVVPPKAATLPTSQGQAAQVTTTGAGLGLGGISTTIVQATSMSMTFEEDMGVEDDMVITQFGDEFDDSARVQSPPPVSTQLARTLGMPSQRVQIMKASFFDADNDFIQDVSMGVGSFLEQSVRMSQSIAPRKDMSRMFKDSPVRSPGSLFKSSAIAAIQPPDDVNKSHVPMEQTLNATAKMQDLTGIENMSTYVRLEHVRNPEQCRKVVPRFATADIALSRSVIQGKFGIVTDAALFQNRQFRVGWGPDLHLLELKATKRLSLLTVKTSDLRQSINHEEDVFTVESKNPYVVFLATYLNHTKQTVVDGVPTLCPLPGSQAVGFLKAATESLASKLKTSGSSETLQLLHYMGKVWNLCIALWGPLEVESGSHAETMARKETLTHWLEEAAMETNITGLNDEEEVLTLLARHDVAGAARLAHKNGEYYLALLISQAGSSLAFKGMLQRQLHLWTENRADAFITEDRLRVFALLAGITVWETTRGKINTCEGMDWIKALAHHLWYVISPVGSITDALLEYETACGITKDESGGEIYASGPSPSYSQSPTQFRDLCFQLISLYCHRTIPLEKLINPLSHTWNVSENVLSWLLWQQLQALGYSHLSETAAAQLTTAFASQLENCGLWHWAIFVAMHLKSTPSFIQSFVEDILGRHIGQEKDEKCERFLVEKLGIPQQWIEKSRAVRALYSFSPRLQATSLLAAGLYNQAHDVICDELAPEAILSESYQELEELLAPLADPERSSMIADWYLKGKVYWNYITVVKAVDRILKQDNSNEKGMQLEKLTPDLTSLCNLVSSLPVPTAKHRLVRTEIAQKAAYILKNVIGLQSVNASEEIVVPPRFVLPQLRQLPVTQDYSLSELNNVVRAYFLELKV</sequence>
<keyword evidence="7" id="KW-0645">Protease</keyword>
<evidence type="ECO:0000259" key="19">
    <source>
        <dbReference type="PROSITE" id="PS51434"/>
    </source>
</evidence>
<evidence type="ECO:0000256" key="12">
    <source>
        <dbReference type="ARBA" id="ARBA00022825"/>
    </source>
</evidence>
<evidence type="ECO:0000256" key="17">
    <source>
        <dbReference type="ARBA" id="ARBA00023242"/>
    </source>
</evidence>
<dbReference type="SUPFAM" id="SSF82215">
    <property type="entry name" value="C-terminal autoproteolytic domain of nucleoporin nup98"/>
    <property type="match status" value="1"/>
</dbReference>
<dbReference type="FunFam" id="1.10.10.2360:FF:000001">
    <property type="entry name" value="Nuclear pore complex protein Nup98-Nup96"/>
    <property type="match status" value="1"/>
</dbReference>
<dbReference type="Pfam" id="PF04096">
    <property type="entry name" value="Nucleoporin2"/>
    <property type="match status" value="1"/>
</dbReference>
<dbReference type="EMBL" id="WJBH02000010">
    <property type="protein sequence ID" value="KAI9552051.1"/>
    <property type="molecule type" value="Genomic_DNA"/>
</dbReference>
<name>A0AAD5KH08_9CRUS</name>
<evidence type="ECO:0000256" key="10">
    <source>
        <dbReference type="ARBA" id="ARBA00022813"/>
    </source>
</evidence>
<keyword evidence="11" id="KW-0509">mRNA transport</keyword>
<keyword evidence="9" id="KW-0378">Hydrolase</keyword>
<evidence type="ECO:0000256" key="14">
    <source>
        <dbReference type="ARBA" id="ARBA00023010"/>
    </source>
</evidence>
<dbReference type="PANTHER" id="PTHR23198:SF6">
    <property type="entry name" value="NUCLEAR PORE COMPLEX PROTEIN NUP98-NUP96"/>
    <property type="match status" value="1"/>
</dbReference>
<dbReference type="GO" id="GO:0031965">
    <property type="term" value="C:nuclear membrane"/>
    <property type="evidence" value="ECO:0007669"/>
    <property type="project" value="UniProtKB-SubCell"/>
</dbReference>
<protein>
    <recommendedName>
        <fullName evidence="5">Nuclear pore complex protein Nup98-Nup96</fullName>
    </recommendedName>
</protein>
<dbReference type="Gene3D" id="3.30.1610.10">
    <property type="entry name" value="Peptidase S59, nucleoporin"/>
    <property type="match status" value="1"/>
</dbReference>
<evidence type="ECO:0000256" key="9">
    <source>
        <dbReference type="ARBA" id="ARBA00022801"/>
    </source>
</evidence>
<reference evidence="20 21" key="1">
    <citation type="submission" date="2022-05" db="EMBL/GenBank/DDBJ databases">
        <title>A multi-omics perspective on studying reproductive biology in Daphnia sinensis.</title>
        <authorList>
            <person name="Jia J."/>
        </authorList>
    </citation>
    <scope>NUCLEOTIDE SEQUENCE [LARGE SCALE GENOMIC DNA]</scope>
    <source>
        <strain evidence="20 21">WSL</strain>
    </source>
</reference>
<evidence type="ECO:0000256" key="16">
    <source>
        <dbReference type="ARBA" id="ARBA00023136"/>
    </source>
</evidence>
<evidence type="ECO:0000256" key="15">
    <source>
        <dbReference type="ARBA" id="ARBA00023132"/>
    </source>
</evidence>
<dbReference type="InterPro" id="IPR007230">
    <property type="entry name" value="Nup98_auto-Pept-S59_dom"/>
</dbReference>
<dbReference type="GO" id="GO:0006606">
    <property type="term" value="P:protein import into nucleus"/>
    <property type="evidence" value="ECO:0007669"/>
    <property type="project" value="TreeGrafter"/>
</dbReference>
<comment type="caution">
    <text evidence="20">The sequence shown here is derived from an EMBL/GenBank/DDBJ whole genome shotgun (WGS) entry which is preliminary data.</text>
</comment>
<dbReference type="GO" id="GO:0051028">
    <property type="term" value="P:mRNA transport"/>
    <property type="evidence" value="ECO:0007669"/>
    <property type="project" value="UniProtKB-KW"/>
</dbReference>
<evidence type="ECO:0000256" key="7">
    <source>
        <dbReference type="ARBA" id="ARBA00022670"/>
    </source>
</evidence>
<keyword evidence="14" id="KW-0811">Translocation</keyword>
<evidence type="ECO:0000256" key="13">
    <source>
        <dbReference type="ARBA" id="ARBA00022927"/>
    </source>
</evidence>
<keyword evidence="21" id="KW-1185">Reference proteome</keyword>
<proteinExistence type="inferred from homology"/>
<keyword evidence="16" id="KW-0472">Membrane</keyword>
<dbReference type="Pfam" id="PF12110">
    <property type="entry name" value="Nup96"/>
    <property type="match status" value="1"/>
</dbReference>
<keyword evidence="13" id="KW-0653">Protein transport</keyword>
<dbReference type="GO" id="GO:0006508">
    <property type="term" value="P:proteolysis"/>
    <property type="evidence" value="ECO:0007669"/>
    <property type="project" value="UniProtKB-KW"/>
</dbReference>
<evidence type="ECO:0000256" key="8">
    <source>
        <dbReference type="ARBA" id="ARBA00022737"/>
    </source>
</evidence>
<feature type="region of interest" description="Disordered" evidence="18">
    <location>
        <begin position="1"/>
        <end position="93"/>
    </location>
</feature>
<dbReference type="GO" id="GO:0006405">
    <property type="term" value="P:RNA export from nucleus"/>
    <property type="evidence" value="ECO:0007669"/>
    <property type="project" value="TreeGrafter"/>
</dbReference>
<keyword evidence="17" id="KW-0539">Nucleus</keyword>
<dbReference type="InterPro" id="IPR037665">
    <property type="entry name" value="Nucleoporin_S59-like"/>
</dbReference>
<dbReference type="GO" id="GO:0003723">
    <property type="term" value="F:RNA binding"/>
    <property type="evidence" value="ECO:0007669"/>
    <property type="project" value="TreeGrafter"/>
</dbReference>
<evidence type="ECO:0000256" key="5">
    <source>
        <dbReference type="ARBA" id="ARBA00013472"/>
    </source>
</evidence>
<dbReference type="InterPro" id="IPR021967">
    <property type="entry name" value="Nup98_C"/>
</dbReference>
<dbReference type="Gene3D" id="1.10.10.2360">
    <property type="match status" value="1"/>
</dbReference>
<dbReference type="FunFam" id="3.30.1610.10:FF:000001">
    <property type="entry name" value="Nuclear pore complex protein Nup98-Nup96"/>
    <property type="match status" value="1"/>
</dbReference>
<dbReference type="Proteomes" id="UP000820818">
    <property type="component" value="Linkage Group LG10"/>
</dbReference>
<keyword evidence="8" id="KW-0677">Repeat</keyword>
<dbReference type="GO" id="GO:0000973">
    <property type="term" value="P:post-transcriptional tethering of RNA polymerase II gene DNA at nuclear periphery"/>
    <property type="evidence" value="ECO:0007669"/>
    <property type="project" value="TreeGrafter"/>
</dbReference>
<feature type="compositionally biased region" description="Polar residues" evidence="18">
    <location>
        <begin position="625"/>
        <end position="636"/>
    </location>
</feature>
<keyword evidence="6" id="KW-0813">Transport</keyword>
<dbReference type="Pfam" id="PF13634">
    <property type="entry name" value="Nucleoporin_FG"/>
    <property type="match status" value="3"/>
</dbReference>
<organism evidence="20 21">
    <name type="scientific">Daphnia sinensis</name>
    <dbReference type="NCBI Taxonomy" id="1820382"/>
    <lineage>
        <taxon>Eukaryota</taxon>
        <taxon>Metazoa</taxon>
        <taxon>Ecdysozoa</taxon>
        <taxon>Arthropoda</taxon>
        <taxon>Crustacea</taxon>
        <taxon>Branchiopoda</taxon>
        <taxon>Diplostraca</taxon>
        <taxon>Cladocera</taxon>
        <taxon>Anomopoda</taxon>
        <taxon>Daphniidae</taxon>
        <taxon>Daphnia</taxon>
        <taxon>Daphnia similis group</taxon>
    </lineage>
</organism>
<dbReference type="GO" id="GO:0017056">
    <property type="term" value="F:structural constituent of nuclear pore"/>
    <property type="evidence" value="ECO:0007669"/>
    <property type="project" value="InterPro"/>
</dbReference>
<dbReference type="GO" id="GO:0044614">
    <property type="term" value="C:nuclear pore cytoplasmic filaments"/>
    <property type="evidence" value="ECO:0007669"/>
    <property type="project" value="TreeGrafter"/>
</dbReference>
<evidence type="ECO:0000256" key="18">
    <source>
        <dbReference type="SAM" id="MobiDB-lite"/>
    </source>
</evidence>
<evidence type="ECO:0000256" key="4">
    <source>
        <dbReference type="ARBA" id="ARBA00008926"/>
    </source>
</evidence>
<accession>A0AAD5KH08</accession>
<keyword evidence="12" id="KW-0720">Serine protease</keyword>
<evidence type="ECO:0000256" key="2">
    <source>
        <dbReference type="ARBA" id="ARBA00004620"/>
    </source>
</evidence>
<feature type="compositionally biased region" description="Polar residues" evidence="18">
    <location>
        <begin position="41"/>
        <end position="88"/>
    </location>
</feature>
<gene>
    <name evidence="20" type="ORF">GHT06_022388</name>
</gene>
<dbReference type="InterPro" id="IPR036903">
    <property type="entry name" value="Nup98_auto-Pept-S59_dom_sf"/>
</dbReference>
<feature type="domain" description="Peptidase S59" evidence="19">
    <location>
        <begin position="819"/>
        <end position="962"/>
    </location>
</feature>
<dbReference type="GO" id="GO:0008236">
    <property type="term" value="F:serine-type peptidase activity"/>
    <property type="evidence" value="ECO:0007669"/>
    <property type="project" value="UniProtKB-KW"/>
</dbReference>
<feature type="region of interest" description="Disordered" evidence="18">
    <location>
        <begin position="620"/>
        <end position="689"/>
    </location>
</feature>
<comment type="similarity">
    <text evidence="4">Belongs to the nucleoporin GLFG family.</text>
</comment>
<dbReference type="GO" id="GO:0005654">
    <property type="term" value="C:nucleoplasm"/>
    <property type="evidence" value="ECO:0007669"/>
    <property type="project" value="UniProtKB-SubCell"/>
</dbReference>
<dbReference type="PROSITE" id="PS51434">
    <property type="entry name" value="NUP_C"/>
    <property type="match status" value="1"/>
</dbReference>
<evidence type="ECO:0000256" key="6">
    <source>
        <dbReference type="ARBA" id="ARBA00022448"/>
    </source>
</evidence>
<keyword evidence="15" id="KW-0906">Nuclear pore complex</keyword>
<evidence type="ECO:0000313" key="20">
    <source>
        <dbReference type="EMBL" id="KAI9552051.1"/>
    </source>
</evidence>
<dbReference type="InterPro" id="IPR025574">
    <property type="entry name" value="Nucleoporin_FG_rpt"/>
</dbReference>
<keyword evidence="10" id="KW-0068">Autocatalytic cleavage</keyword>
<dbReference type="GO" id="GO:0008139">
    <property type="term" value="F:nuclear localization sequence binding"/>
    <property type="evidence" value="ECO:0007669"/>
    <property type="project" value="TreeGrafter"/>
</dbReference>
<feature type="compositionally biased region" description="Low complexity" evidence="18">
    <location>
        <begin position="13"/>
        <end position="34"/>
    </location>
</feature>
<evidence type="ECO:0000256" key="11">
    <source>
        <dbReference type="ARBA" id="ARBA00022816"/>
    </source>
</evidence>
<dbReference type="PANTHER" id="PTHR23198">
    <property type="entry name" value="NUCLEOPORIN"/>
    <property type="match status" value="1"/>
</dbReference>
<evidence type="ECO:0000313" key="21">
    <source>
        <dbReference type="Proteomes" id="UP000820818"/>
    </source>
</evidence>
<dbReference type="GO" id="GO:0034398">
    <property type="term" value="P:telomere tethering at nuclear periphery"/>
    <property type="evidence" value="ECO:0007669"/>
    <property type="project" value="TreeGrafter"/>
</dbReference>
<evidence type="ECO:0000256" key="3">
    <source>
        <dbReference type="ARBA" id="ARBA00004642"/>
    </source>
</evidence>
<comment type="subcellular location">
    <subcellularLocation>
        <location evidence="2">Nucleus membrane</location>
        <topology evidence="2">Peripheral membrane protein</topology>
        <orientation evidence="2">Nucleoplasmic side</orientation>
    </subcellularLocation>
    <subcellularLocation>
        <location evidence="1">Nucleus</location>
        <location evidence="1">Nuclear pore complex</location>
    </subcellularLocation>
    <subcellularLocation>
        <location evidence="3">Nucleus</location>
        <location evidence="3">Nucleoplasm</location>
    </subcellularLocation>
</comment>
<dbReference type="Gene3D" id="1.25.40.690">
    <property type="match status" value="1"/>
</dbReference>
<dbReference type="Pfam" id="PF21240">
    <property type="entry name" value="Nup98_GLEBS"/>
    <property type="match status" value="1"/>
</dbReference>